<dbReference type="KEGG" id="mng:MNEG_6666"/>
<dbReference type="Pfam" id="PF00156">
    <property type="entry name" value="Pribosyltran"/>
    <property type="match status" value="1"/>
</dbReference>
<protein>
    <recommendedName>
        <fullName evidence="5 13">Hypoxanthine phosphoribosyltransferase</fullName>
        <ecNumber evidence="5 13">2.4.2.8</ecNumber>
    </recommendedName>
</protein>
<comment type="subcellular location">
    <subcellularLocation>
        <location evidence="2 13">Cytoplasm</location>
    </subcellularLocation>
</comment>
<keyword evidence="6 13" id="KW-0963">Cytoplasm</keyword>
<evidence type="ECO:0000256" key="7">
    <source>
        <dbReference type="ARBA" id="ARBA00022676"/>
    </source>
</evidence>
<evidence type="ECO:0000313" key="16">
    <source>
        <dbReference type="Proteomes" id="UP000054498"/>
    </source>
</evidence>
<dbReference type="Gene3D" id="3.40.50.2020">
    <property type="match status" value="1"/>
</dbReference>
<dbReference type="CDD" id="cd06223">
    <property type="entry name" value="PRTases_typeI"/>
    <property type="match status" value="1"/>
</dbReference>
<dbReference type="EC" id="2.4.2.8" evidence="5 13"/>
<dbReference type="GO" id="GO:0005829">
    <property type="term" value="C:cytosol"/>
    <property type="evidence" value="ECO:0007669"/>
    <property type="project" value="TreeGrafter"/>
</dbReference>
<evidence type="ECO:0000256" key="4">
    <source>
        <dbReference type="ARBA" id="ARBA00008391"/>
    </source>
</evidence>
<gene>
    <name evidence="15" type="ORF">MNEG_6666</name>
</gene>
<accession>A0A0D2MDM4</accession>
<keyword evidence="8 13" id="KW-0808">Transferase</keyword>
<comment type="catalytic activity">
    <reaction evidence="13">
        <text>IMP + diphosphate = hypoxanthine + 5-phospho-alpha-D-ribose 1-diphosphate</text>
        <dbReference type="Rhea" id="RHEA:17973"/>
        <dbReference type="ChEBI" id="CHEBI:17368"/>
        <dbReference type="ChEBI" id="CHEBI:33019"/>
        <dbReference type="ChEBI" id="CHEBI:58017"/>
        <dbReference type="ChEBI" id="CHEBI:58053"/>
        <dbReference type="EC" id="2.4.2.8"/>
    </reaction>
</comment>
<proteinExistence type="inferred from homology"/>
<dbReference type="GO" id="GO:0006166">
    <property type="term" value="P:purine ribonucleoside salvage"/>
    <property type="evidence" value="ECO:0007669"/>
    <property type="project" value="UniProtKB-KW"/>
</dbReference>
<evidence type="ECO:0000313" key="15">
    <source>
        <dbReference type="EMBL" id="KIZ01295.1"/>
    </source>
</evidence>
<evidence type="ECO:0000256" key="8">
    <source>
        <dbReference type="ARBA" id="ARBA00022679"/>
    </source>
</evidence>
<evidence type="ECO:0000256" key="1">
    <source>
        <dbReference type="ARBA" id="ARBA00001946"/>
    </source>
</evidence>
<dbReference type="GeneID" id="25739542"/>
<dbReference type="InterPro" id="IPR000836">
    <property type="entry name" value="PRTase_dom"/>
</dbReference>
<feature type="domain" description="Phosphoribosyltransferase" evidence="14">
    <location>
        <begin position="28"/>
        <end position="169"/>
    </location>
</feature>
<keyword evidence="12 13" id="KW-0460">Magnesium</keyword>
<evidence type="ECO:0000256" key="10">
    <source>
        <dbReference type="ARBA" id="ARBA00022726"/>
    </source>
</evidence>
<dbReference type="GO" id="GO:0000166">
    <property type="term" value="F:nucleotide binding"/>
    <property type="evidence" value="ECO:0007669"/>
    <property type="project" value="UniProtKB-KW"/>
</dbReference>
<dbReference type="GO" id="GO:0046100">
    <property type="term" value="P:hypoxanthine metabolic process"/>
    <property type="evidence" value="ECO:0007669"/>
    <property type="project" value="TreeGrafter"/>
</dbReference>
<dbReference type="GO" id="GO:0032263">
    <property type="term" value="P:GMP salvage"/>
    <property type="evidence" value="ECO:0007669"/>
    <property type="project" value="TreeGrafter"/>
</dbReference>
<sequence length="188" mass="20518">MAMPLNKTNGVTAFVDSFHQYLPHRNRDICRDYQGKDLIVVGVLKGAFIFMSDLTRAIAEEGMPSVRIDFIRASSYGSSSVSNGAVGVDMCGSSSDSRWAGRHVLLVEDIIDSGNTLCRLAGAVASCGADSVKVVALLDKKGRRQVEFEADYVGFDIPDKFIVGYGLDFDETYRCLPYVAVLRPEAYA</sequence>
<dbReference type="STRING" id="145388.A0A0D2MDM4"/>
<keyword evidence="9 13" id="KW-0479">Metal-binding</keyword>
<dbReference type="EMBL" id="KK101325">
    <property type="protein sequence ID" value="KIZ01295.1"/>
    <property type="molecule type" value="Genomic_DNA"/>
</dbReference>
<evidence type="ECO:0000256" key="12">
    <source>
        <dbReference type="ARBA" id="ARBA00022842"/>
    </source>
</evidence>
<dbReference type="InterPro" id="IPR050408">
    <property type="entry name" value="HGPRT"/>
</dbReference>
<evidence type="ECO:0000256" key="3">
    <source>
        <dbReference type="ARBA" id="ARBA00004669"/>
    </source>
</evidence>
<keyword evidence="16" id="KW-1185">Reference proteome</keyword>
<comment type="cofactor">
    <cofactor evidence="1 13">
        <name>Mg(2+)</name>
        <dbReference type="ChEBI" id="CHEBI:18420"/>
    </cofactor>
</comment>
<evidence type="ECO:0000259" key="14">
    <source>
        <dbReference type="Pfam" id="PF00156"/>
    </source>
</evidence>
<reference evidence="15 16" key="1">
    <citation type="journal article" date="2013" name="BMC Genomics">
        <title>Reconstruction of the lipid metabolism for the microalga Monoraphidium neglectum from its genome sequence reveals characteristics suitable for biofuel production.</title>
        <authorList>
            <person name="Bogen C."/>
            <person name="Al-Dilaimi A."/>
            <person name="Albersmeier A."/>
            <person name="Wichmann J."/>
            <person name="Grundmann M."/>
            <person name="Rupp O."/>
            <person name="Lauersen K.J."/>
            <person name="Blifernez-Klassen O."/>
            <person name="Kalinowski J."/>
            <person name="Goesmann A."/>
            <person name="Mussgnug J.H."/>
            <person name="Kruse O."/>
        </authorList>
    </citation>
    <scope>NUCLEOTIDE SEQUENCE [LARGE SCALE GENOMIC DNA]</scope>
    <source>
        <strain evidence="15 16">SAG 48.87</strain>
    </source>
</reference>
<name>A0A0D2MDM4_9CHLO</name>
<comment type="pathway">
    <text evidence="3 13">Purine metabolism; IMP biosynthesis via salvage pathway; IMP from hypoxanthine: step 1/1.</text>
</comment>
<dbReference type="UniPathway" id="UPA00591">
    <property type="reaction ID" value="UER00648"/>
</dbReference>
<dbReference type="GO" id="GO:0032264">
    <property type="term" value="P:IMP salvage"/>
    <property type="evidence" value="ECO:0007669"/>
    <property type="project" value="UniProtKB-UniPathway"/>
</dbReference>
<dbReference type="PANTHER" id="PTHR43340">
    <property type="entry name" value="HYPOXANTHINE-GUANINE PHOSPHORIBOSYLTRANSFERASE"/>
    <property type="match status" value="1"/>
</dbReference>
<evidence type="ECO:0000256" key="13">
    <source>
        <dbReference type="RuleBase" id="RU364099"/>
    </source>
</evidence>
<evidence type="ECO:0000256" key="5">
    <source>
        <dbReference type="ARBA" id="ARBA00011895"/>
    </source>
</evidence>
<evidence type="ECO:0000256" key="9">
    <source>
        <dbReference type="ARBA" id="ARBA00022723"/>
    </source>
</evidence>
<dbReference type="Proteomes" id="UP000054498">
    <property type="component" value="Unassembled WGS sequence"/>
</dbReference>
<dbReference type="OrthoDB" id="9449045at2759"/>
<evidence type="ECO:0000256" key="6">
    <source>
        <dbReference type="ARBA" id="ARBA00022490"/>
    </source>
</evidence>
<organism evidence="15 16">
    <name type="scientific">Monoraphidium neglectum</name>
    <dbReference type="NCBI Taxonomy" id="145388"/>
    <lineage>
        <taxon>Eukaryota</taxon>
        <taxon>Viridiplantae</taxon>
        <taxon>Chlorophyta</taxon>
        <taxon>core chlorophytes</taxon>
        <taxon>Chlorophyceae</taxon>
        <taxon>CS clade</taxon>
        <taxon>Sphaeropleales</taxon>
        <taxon>Selenastraceae</taxon>
        <taxon>Monoraphidium</taxon>
    </lineage>
</organism>
<dbReference type="SUPFAM" id="SSF53271">
    <property type="entry name" value="PRTase-like"/>
    <property type="match status" value="1"/>
</dbReference>
<evidence type="ECO:0000256" key="11">
    <source>
        <dbReference type="ARBA" id="ARBA00022741"/>
    </source>
</evidence>
<dbReference type="InterPro" id="IPR029057">
    <property type="entry name" value="PRTase-like"/>
</dbReference>
<keyword evidence="11 13" id="KW-0547">Nucleotide-binding</keyword>
<evidence type="ECO:0000256" key="2">
    <source>
        <dbReference type="ARBA" id="ARBA00004496"/>
    </source>
</evidence>
<dbReference type="NCBIfam" id="TIGR01203">
    <property type="entry name" value="HGPRTase"/>
    <property type="match status" value="1"/>
</dbReference>
<keyword evidence="7 13" id="KW-0328">Glycosyltransferase</keyword>
<dbReference type="GO" id="GO:0004422">
    <property type="term" value="F:hypoxanthine phosphoribosyltransferase activity"/>
    <property type="evidence" value="ECO:0007669"/>
    <property type="project" value="InterPro"/>
</dbReference>
<keyword evidence="10 13" id="KW-0660">Purine salvage</keyword>
<dbReference type="RefSeq" id="XP_013900314.1">
    <property type="nucleotide sequence ID" value="XM_014044860.1"/>
</dbReference>
<dbReference type="InterPro" id="IPR005904">
    <property type="entry name" value="Hxn_phspho_trans"/>
</dbReference>
<comment type="similarity">
    <text evidence="4 13">Belongs to the purine/pyrimidine phosphoribosyltransferase family.</text>
</comment>
<dbReference type="GO" id="GO:0006178">
    <property type="term" value="P:guanine salvage"/>
    <property type="evidence" value="ECO:0007669"/>
    <property type="project" value="TreeGrafter"/>
</dbReference>
<dbReference type="GO" id="GO:0000287">
    <property type="term" value="F:magnesium ion binding"/>
    <property type="evidence" value="ECO:0007669"/>
    <property type="project" value="TreeGrafter"/>
</dbReference>
<dbReference type="AlphaFoldDB" id="A0A0D2MDM4"/>
<dbReference type="PANTHER" id="PTHR43340:SF1">
    <property type="entry name" value="HYPOXANTHINE PHOSPHORIBOSYLTRANSFERASE"/>
    <property type="match status" value="1"/>
</dbReference>